<evidence type="ECO:0000313" key="2">
    <source>
        <dbReference type="Proteomes" id="UP001596115"/>
    </source>
</evidence>
<gene>
    <name evidence="1" type="ORF">ACFLLB_22250</name>
</gene>
<dbReference type="EMBL" id="JBHRFL010000098">
    <property type="protein sequence ID" value="MFC6072249.1"/>
    <property type="molecule type" value="Genomic_DNA"/>
</dbReference>
<comment type="caution">
    <text evidence="1">The sequence shown here is derived from an EMBL/GenBank/DDBJ whole genome shotgun (WGS) entry which is preliminary data.</text>
</comment>
<accession>A0ABW1N7A9</accession>
<name>A0ABW1N7A9_9GAMM</name>
<dbReference type="RefSeq" id="WP_380575882.1">
    <property type="nucleotide sequence ID" value="NZ_JBHRFL010000098.1"/>
</dbReference>
<sequence>MKSEKRIASLRLLGAEHGSALQQIRPRPFISGTFHPRMAWIYRTGQETVGGGAGWVRGGVRGM</sequence>
<evidence type="ECO:0000313" key="1">
    <source>
        <dbReference type="EMBL" id="MFC6072249.1"/>
    </source>
</evidence>
<proteinExistence type="predicted"/>
<dbReference type="Proteomes" id="UP001596115">
    <property type="component" value="Unassembled WGS sequence"/>
</dbReference>
<reference evidence="1 2" key="1">
    <citation type="submission" date="2024-09" db="EMBL/GenBank/DDBJ databases">
        <title>Whole genome analysis of Stenotrophomonas geniculata MK-1, and its biological control impact on peanut foliage fungus diseases.</title>
        <authorList>
            <person name="Ahsan T."/>
        </authorList>
    </citation>
    <scope>NUCLEOTIDE SEQUENCE [LARGE SCALE GENOMIC DNA]</scope>
    <source>
        <strain evidence="1 2">MK-1</strain>
    </source>
</reference>
<protein>
    <submittedName>
        <fullName evidence="1">Uncharacterized protein</fullName>
    </submittedName>
</protein>
<organism evidence="1 2">
    <name type="scientific">Stenotrophomonas geniculata</name>
    <dbReference type="NCBI Taxonomy" id="86188"/>
    <lineage>
        <taxon>Bacteria</taxon>
        <taxon>Pseudomonadati</taxon>
        <taxon>Pseudomonadota</taxon>
        <taxon>Gammaproteobacteria</taxon>
        <taxon>Lysobacterales</taxon>
        <taxon>Lysobacteraceae</taxon>
        <taxon>Stenotrophomonas</taxon>
    </lineage>
</organism>
<keyword evidence="2" id="KW-1185">Reference proteome</keyword>
<feature type="non-terminal residue" evidence="1">
    <location>
        <position position="63"/>
    </location>
</feature>